<comment type="caution">
    <text evidence="1">The sequence shown here is derived from an EMBL/GenBank/DDBJ whole genome shotgun (WGS) entry which is preliminary data.</text>
</comment>
<sequence>MVLCEYNKPMWLSVRAVVGTLASNAEDPSSTVLTKTTLIRVPGSTTIWLMVTLLDSWGFLRLLRPPHTT</sequence>
<gene>
    <name evidence="1" type="ORF">DPMN_011130</name>
</gene>
<evidence type="ECO:0000313" key="1">
    <source>
        <dbReference type="EMBL" id="KAH3887115.1"/>
    </source>
</evidence>
<protein>
    <submittedName>
        <fullName evidence="1">Uncharacterized protein</fullName>
    </submittedName>
</protein>
<dbReference type="Proteomes" id="UP000828390">
    <property type="component" value="Unassembled WGS sequence"/>
</dbReference>
<proteinExistence type="predicted"/>
<evidence type="ECO:0000313" key="2">
    <source>
        <dbReference type="Proteomes" id="UP000828390"/>
    </source>
</evidence>
<name>A0A9D4S1J9_DREPO</name>
<keyword evidence="2" id="KW-1185">Reference proteome</keyword>
<reference evidence="1" key="2">
    <citation type="submission" date="2020-11" db="EMBL/GenBank/DDBJ databases">
        <authorList>
            <person name="McCartney M.A."/>
            <person name="Auch B."/>
            <person name="Kono T."/>
            <person name="Mallez S."/>
            <person name="Becker A."/>
            <person name="Gohl D.M."/>
            <person name="Silverstein K.A.T."/>
            <person name="Koren S."/>
            <person name="Bechman K.B."/>
            <person name="Herman A."/>
            <person name="Abrahante J.E."/>
            <person name="Garbe J."/>
        </authorList>
    </citation>
    <scope>NUCLEOTIDE SEQUENCE</scope>
    <source>
        <strain evidence="1">Duluth1</strain>
        <tissue evidence="1">Whole animal</tissue>
    </source>
</reference>
<dbReference type="EMBL" id="JAIWYP010000001">
    <property type="protein sequence ID" value="KAH3887115.1"/>
    <property type="molecule type" value="Genomic_DNA"/>
</dbReference>
<accession>A0A9D4S1J9</accession>
<dbReference type="AlphaFoldDB" id="A0A9D4S1J9"/>
<organism evidence="1 2">
    <name type="scientific">Dreissena polymorpha</name>
    <name type="common">Zebra mussel</name>
    <name type="synonym">Mytilus polymorpha</name>
    <dbReference type="NCBI Taxonomy" id="45954"/>
    <lineage>
        <taxon>Eukaryota</taxon>
        <taxon>Metazoa</taxon>
        <taxon>Spiralia</taxon>
        <taxon>Lophotrochozoa</taxon>
        <taxon>Mollusca</taxon>
        <taxon>Bivalvia</taxon>
        <taxon>Autobranchia</taxon>
        <taxon>Heteroconchia</taxon>
        <taxon>Euheterodonta</taxon>
        <taxon>Imparidentia</taxon>
        <taxon>Neoheterodontei</taxon>
        <taxon>Myida</taxon>
        <taxon>Dreissenoidea</taxon>
        <taxon>Dreissenidae</taxon>
        <taxon>Dreissena</taxon>
    </lineage>
</organism>
<reference evidence="1" key="1">
    <citation type="journal article" date="2019" name="bioRxiv">
        <title>The Genome of the Zebra Mussel, Dreissena polymorpha: A Resource for Invasive Species Research.</title>
        <authorList>
            <person name="McCartney M.A."/>
            <person name="Auch B."/>
            <person name="Kono T."/>
            <person name="Mallez S."/>
            <person name="Zhang Y."/>
            <person name="Obille A."/>
            <person name="Becker A."/>
            <person name="Abrahante J.E."/>
            <person name="Garbe J."/>
            <person name="Badalamenti J.P."/>
            <person name="Herman A."/>
            <person name="Mangelson H."/>
            <person name="Liachko I."/>
            <person name="Sullivan S."/>
            <person name="Sone E.D."/>
            <person name="Koren S."/>
            <person name="Silverstein K.A.T."/>
            <person name="Beckman K.B."/>
            <person name="Gohl D.M."/>
        </authorList>
    </citation>
    <scope>NUCLEOTIDE SEQUENCE</scope>
    <source>
        <strain evidence="1">Duluth1</strain>
        <tissue evidence="1">Whole animal</tissue>
    </source>
</reference>